<dbReference type="Gene3D" id="1.10.510.10">
    <property type="entry name" value="Transferase(Phosphotransferase) domain 1"/>
    <property type="match status" value="1"/>
</dbReference>
<sequence length="244" mass="26939">MLRIDREAAFAVFDDQDSGCVSYGVEAEGRRWFVKEAVTPRAQASLARARGLHAAVRHETIVGPELAFDGTDGPALVYPWCDGTLLNHATTHGSDRSGLARFQRLPVAEVHAALDAILDAHLAVAAAGYVTVDLYDGCFLYDFAARRMRLIDLDEYRPGPFVLGSDRLPGSRRYMAPEESIRGSVIDERTSVHVLGRTVHHLLDSPHSWRGAAAHRAVVDRATRENPARRYDTVAALVRAWREA</sequence>
<keyword evidence="3" id="KW-1185">Reference proteome</keyword>
<dbReference type="InterPro" id="IPR011009">
    <property type="entry name" value="Kinase-like_dom_sf"/>
</dbReference>
<dbReference type="GO" id="GO:0004674">
    <property type="term" value="F:protein serine/threonine kinase activity"/>
    <property type="evidence" value="ECO:0007669"/>
    <property type="project" value="UniProtKB-KW"/>
</dbReference>
<evidence type="ECO:0000313" key="3">
    <source>
        <dbReference type="Proteomes" id="UP000402241"/>
    </source>
</evidence>
<dbReference type="Proteomes" id="UP000477779">
    <property type="component" value="Unassembled WGS sequence"/>
</dbReference>
<accession>A0AAJ2ZHI3</accession>
<keyword evidence="1" id="KW-0723">Serine/threonine-protein kinase</keyword>
<organism evidence="1 4">
    <name type="scientific">Micromonospora terminaliae</name>
    <dbReference type="NCBI Taxonomy" id="1914461"/>
    <lineage>
        <taxon>Bacteria</taxon>
        <taxon>Bacillati</taxon>
        <taxon>Actinomycetota</taxon>
        <taxon>Actinomycetes</taxon>
        <taxon>Micromonosporales</taxon>
        <taxon>Micromonosporaceae</taxon>
        <taxon>Micromonospora</taxon>
    </lineage>
</organism>
<evidence type="ECO:0000313" key="4">
    <source>
        <dbReference type="Proteomes" id="UP000477779"/>
    </source>
</evidence>
<evidence type="ECO:0000313" key="2">
    <source>
        <dbReference type="EMBL" id="QGL48675.1"/>
    </source>
</evidence>
<dbReference type="EMBL" id="CP045309">
    <property type="protein sequence ID" value="QGL48675.1"/>
    <property type="molecule type" value="Genomic_DNA"/>
</dbReference>
<dbReference type="Proteomes" id="UP000402241">
    <property type="component" value="Chromosome"/>
</dbReference>
<dbReference type="EMBL" id="JAAHBZ010000006">
    <property type="protein sequence ID" value="NES29349.1"/>
    <property type="molecule type" value="Genomic_DNA"/>
</dbReference>
<proteinExistence type="predicted"/>
<reference evidence="2 3" key="1">
    <citation type="submission" date="2019-10" db="EMBL/GenBank/DDBJ databases">
        <title>Genome Sequence of Micromonospora terminaliae DSM 101760.</title>
        <authorList>
            <person name="Guo L."/>
        </authorList>
    </citation>
    <scope>NUCLEOTIDE SEQUENCE [LARGE SCALE GENOMIC DNA]</scope>
    <source>
        <strain evidence="2 3">DSM 101760</strain>
    </source>
</reference>
<dbReference type="SUPFAM" id="SSF56112">
    <property type="entry name" value="Protein kinase-like (PK-like)"/>
    <property type="match status" value="1"/>
</dbReference>
<evidence type="ECO:0000313" key="1">
    <source>
        <dbReference type="EMBL" id="NES29349.1"/>
    </source>
</evidence>
<dbReference type="AlphaFoldDB" id="A0AAJ2ZHI3"/>
<dbReference type="RefSeq" id="WP_154227974.1">
    <property type="nucleotide sequence ID" value="NZ_CP045309.1"/>
</dbReference>
<keyword evidence="1" id="KW-0418">Kinase</keyword>
<reference evidence="1 4" key="2">
    <citation type="submission" date="2020-02" db="EMBL/GenBank/DDBJ databases">
        <title>WGS of Micromonospora spp. isolated from hot spring.</title>
        <authorList>
            <person name="Thawai C."/>
        </authorList>
    </citation>
    <scope>NUCLEOTIDE SEQUENCE [LARGE SCALE GENOMIC DNA]</scope>
    <source>
        <strain evidence="1 4">TMS7</strain>
    </source>
</reference>
<name>A0AAJ2ZHI3_9ACTN</name>
<gene>
    <name evidence="1" type="ORF">G3561_17580</name>
    <name evidence="2" type="ORF">GCE86_17590</name>
</gene>
<keyword evidence="1" id="KW-0808">Transferase</keyword>
<dbReference type="Gene3D" id="3.30.200.20">
    <property type="entry name" value="Phosphorylase Kinase, domain 1"/>
    <property type="match status" value="1"/>
</dbReference>
<protein>
    <submittedName>
        <fullName evidence="1">Serine/threonine protein kinase</fullName>
    </submittedName>
</protein>